<feature type="transmembrane region" description="Helical" evidence="2">
    <location>
        <begin position="46"/>
        <end position="67"/>
    </location>
</feature>
<keyword evidence="4" id="KW-0808">Transferase</keyword>
<evidence type="ECO:0000313" key="5">
    <source>
        <dbReference type="Proteomes" id="UP000505210"/>
    </source>
</evidence>
<name>A0A6M8BHB1_9CYAN</name>
<protein>
    <submittedName>
        <fullName evidence="4">Sugar transferase</fullName>
    </submittedName>
</protein>
<evidence type="ECO:0000259" key="3">
    <source>
        <dbReference type="Pfam" id="PF02397"/>
    </source>
</evidence>
<keyword evidence="2" id="KW-0472">Membrane</keyword>
<keyword evidence="2" id="KW-1133">Transmembrane helix</keyword>
<gene>
    <name evidence="4" type="ORF">HPC62_20480</name>
</gene>
<dbReference type="AlphaFoldDB" id="A0A6M8BHB1"/>
<dbReference type="Proteomes" id="UP000505210">
    <property type="component" value="Chromosome"/>
</dbReference>
<dbReference type="PANTHER" id="PTHR30576">
    <property type="entry name" value="COLANIC BIOSYNTHESIS UDP-GLUCOSE LIPID CARRIER TRANSFERASE"/>
    <property type="match status" value="1"/>
</dbReference>
<keyword evidence="2" id="KW-0812">Transmembrane</keyword>
<accession>A0A6M8BHB1</accession>
<evidence type="ECO:0000256" key="2">
    <source>
        <dbReference type="SAM" id="Phobius"/>
    </source>
</evidence>
<dbReference type="EMBL" id="CP053661">
    <property type="protein sequence ID" value="QKD84237.1"/>
    <property type="molecule type" value="Genomic_DNA"/>
</dbReference>
<comment type="similarity">
    <text evidence="1">Belongs to the bacterial sugar transferase family.</text>
</comment>
<dbReference type="InterPro" id="IPR003362">
    <property type="entry name" value="Bact_transf"/>
</dbReference>
<dbReference type="RefSeq" id="WP_172358283.1">
    <property type="nucleotide sequence ID" value="NZ_CP053661.1"/>
</dbReference>
<evidence type="ECO:0000256" key="1">
    <source>
        <dbReference type="ARBA" id="ARBA00006464"/>
    </source>
</evidence>
<keyword evidence="5" id="KW-1185">Reference proteome</keyword>
<sequence length="238" mass="26916">MSRYASPDSLQDSLSSVSIAPALHVQTPDRLPHPSVNHWFKRSLDILGSLVGLLVLAIIFVPVAIAIRLDSPGPIFYSQQRCGLLGRCFTIYKFRTMVQGADRMQEQPDSLSDAAKGKPFNFKRGRDPRITRVGWFLRKTSIDEFPQFLNVLKGEMSLVGTRPPTLDEVANYADHHWLRLNVKPGITGEWQVSGRSRIDDFEEIVKLDLRYQALWHPLYDLSLILKTIRAVLFGVGAM</sequence>
<organism evidence="4 5">
    <name type="scientific">Thermoleptolyngbya sichuanensis A183</name>
    <dbReference type="NCBI Taxonomy" id="2737172"/>
    <lineage>
        <taxon>Bacteria</taxon>
        <taxon>Bacillati</taxon>
        <taxon>Cyanobacteriota</taxon>
        <taxon>Cyanophyceae</taxon>
        <taxon>Oculatellales</taxon>
        <taxon>Oculatellaceae</taxon>
        <taxon>Thermoleptolyngbya</taxon>
        <taxon>Thermoleptolyngbya sichuanensis</taxon>
    </lineage>
</organism>
<feature type="domain" description="Bacterial sugar transferase" evidence="3">
    <location>
        <begin position="41"/>
        <end position="232"/>
    </location>
</feature>
<dbReference type="PANTHER" id="PTHR30576:SF10">
    <property type="entry name" value="SLL5057 PROTEIN"/>
    <property type="match status" value="1"/>
</dbReference>
<evidence type="ECO:0000313" key="4">
    <source>
        <dbReference type="EMBL" id="QKD84237.1"/>
    </source>
</evidence>
<reference evidence="4 5" key="1">
    <citation type="submission" date="2020-05" db="EMBL/GenBank/DDBJ databases">
        <title>Complete genome sequence of of a novel Thermoleptolyngbya strain isolated from hot springs of Ganzi, Sichuan China.</title>
        <authorList>
            <person name="Tang J."/>
            <person name="Daroch M."/>
            <person name="Li L."/>
            <person name="Waleron K."/>
            <person name="Waleron M."/>
            <person name="Waleron M."/>
        </authorList>
    </citation>
    <scope>NUCLEOTIDE SEQUENCE [LARGE SCALE GENOMIC DNA]</scope>
    <source>
        <strain evidence="4 5">PKUAC-SCTA183</strain>
    </source>
</reference>
<dbReference type="GO" id="GO:0016780">
    <property type="term" value="F:phosphotransferase activity, for other substituted phosphate groups"/>
    <property type="evidence" value="ECO:0007669"/>
    <property type="project" value="TreeGrafter"/>
</dbReference>
<dbReference type="Pfam" id="PF02397">
    <property type="entry name" value="Bac_transf"/>
    <property type="match status" value="1"/>
</dbReference>
<proteinExistence type="inferred from homology"/>
<dbReference type="KEGG" id="theu:HPC62_20480"/>